<evidence type="ECO:0000313" key="2">
    <source>
        <dbReference type="Proteomes" id="UP000241193"/>
    </source>
</evidence>
<comment type="caution">
    <text evidence="1">The sequence shown here is derived from an EMBL/GenBank/DDBJ whole genome shotgun (WGS) entry which is preliminary data.</text>
</comment>
<dbReference type="Proteomes" id="UP000241193">
    <property type="component" value="Unassembled WGS sequence"/>
</dbReference>
<dbReference type="SUPFAM" id="SSF53146">
    <property type="entry name" value="Nitrogenase accessory factor-like"/>
    <property type="match status" value="1"/>
</dbReference>
<dbReference type="RefSeq" id="WP_107492187.1">
    <property type="nucleotide sequence ID" value="NZ_PZKC01000002.1"/>
</dbReference>
<sequence>MKIAVASRDGCCLDGHAGKAAHWLVFEWDENDPDRPLTAPQSVRLEKDQIFHYFDDGGPHPLDGVALIIAASAGDGFRRHMGKRGAEVLLTGEREARVAVEKLVAGEALDGVRFDPLRLVCSVRDLFARH</sequence>
<dbReference type="AlphaFoldDB" id="A0A2T4IIR7"/>
<evidence type="ECO:0008006" key="3">
    <source>
        <dbReference type="Google" id="ProtNLM"/>
    </source>
</evidence>
<dbReference type="OrthoDB" id="9797941at2"/>
<keyword evidence="2" id="KW-1185">Reference proteome</keyword>
<name>A0A2T4IIR7_9RHOO</name>
<dbReference type="InterPro" id="IPR036105">
    <property type="entry name" value="DiNase_FeMo-co_biosyn_sf"/>
</dbReference>
<reference evidence="1 2" key="2">
    <citation type="submission" date="2018-04" db="EMBL/GenBank/DDBJ databases">
        <title>Thauera lacus sp. nov., isolated from an saline lake in Inner Mongolia, China.</title>
        <authorList>
            <person name="Liang Q.-Y."/>
        </authorList>
    </citation>
    <scope>NUCLEOTIDE SEQUENCE [LARGE SCALE GENOMIC DNA]</scope>
    <source>
        <strain evidence="1 2">D20</strain>
    </source>
</reference>
<protein>
    <recommendedName>
        <fullName evidence="3">Dinitrogenase iron-molybdenum cofactor biosynthesis domain-containing protein</fullName>
    </recommendedName>
</protein>
<evidence type="ECO:0000313" key="1">
    <source>
        <dbReference type="EMBL" id="PTD97667.1"/>
    </source>
</evidence>
<gene>
    <name evidence="1" type="ORF">C8261_03045</name>
</gene>
<dbReference type="EMBL" id="PZKC01000002">
    <property type="protein sequence ID" value="PTD97667.1"/>
    <property type="molecule type" value="Genomic_DNA"/>
</dbReference>
<reference evidence="1 2" key="1">
    <citation type="submission" date="2018-03" db="EMBL/GenBank/DDBJ databases">
        <authorList>
            <person name="Keele B.F."/>
        </authorList>
    </citation>
    <scope>NUCLEOTIDE SEQUENCE [LARGE SCALE GENOMIC DNA]</scope>
    <source>
        <strain evidence="1 2">D20</strain>
    </source>
</reference>
<proteinExistence type="predicted"/>
<organism evidence="1 2">
    <name type="scientific">Pseudothauera lacus</name>
    <dbReference type="NCBI Taxonomy" id="2136175"/>
    <lineage>
        <taxon>Bacteria</taxon>
        <taxon>Pseudomonadati</taxon>
        <taxon>Pseudomonadota</taxon>
        <taxon>Betaproteobacteria</taxon>
        <taxon>Rhodocyclales</taxon>
        <taxon>Zoogloeaceae</taxon>
        <taxon>Pseudothauera</taxon>
    </lineage>
</organism>
<accession>A0A2T4IIR7</accession>
<dbReference type="Gene3D" id="3.30.420.130">
    <property type="entry name" value="Dinitrogenase iron-molybdenum cofactor biosynthesis domain"/>
    <property type="match status" value="1"/>
</dbReference>